<keyword evidence="2" id="KW-1185">Reference proteome</keyword>
<protein>
    <submittedName>
        <fullName evidence="1">Uncharacterized protein</fullName>
    </submittedName>
</protein>
<sequence>MKMPEVYLIGELRMQNFEIFRLIHSKKDGWDYTIGFVLIEDCNRKTELDDYPFLIDVYKNTDEFEGGNNIIKIKAILTEPLNEDDNKVIEHISISLVEFKENVDCVFSIIVKPDLETLIEKLEEDPFMVFNELLKFTEAKPNVTHLDRKSLQRLSQENV</sequence>
<dbReference type="AlphaFoldDB" id="A0A1U7M594"/>
<gene>
    <name evidence="1" type="ORF">TICRE_16300</name>
</gene>
<accession>A0A1U7M594</accession>
<organism evidence="1 2">
    <name type="scientific">Tissierella creatinophila DSM 6911</name>
    <dbReference type="NCBI Taxonomy" id="1123403"/>
    <lineage>
        <taxon>Bacteria</taxon>
        <taxon>Bacillati</taxon>
        <taxon>Bacillota</taxon>
        <taxon>Tissierellia</taxon>
        <taxon>Tissierellales</taxon>
        <taxon>Tissierellaceae</taxon>
        <taxon>Tissierella</taxon>
    </lineage>
</organism>
<dbReference type="Proteomes" id="UP000186112">
    <property type="component" value="Unassembled WGS sequence"/>
</dbReference>
<name>A0A1U7M594_TISCR</name>
<proteinExistence type="predicted"/>
<comment type="caution">
    <text evidence="1">The sequence shown here is derived from an EMBL/GenBank/DDBJ whole genome shotgun (WGS) entry which is preliminary data.</text>
</comment>
<reference evidence="1 2" key="1">
    <citation type="submission" date="2016-02" db="EMBL/GenBank/DDBJ databases">
        <title>Genome sequence of Tissierella creatinophila DSM 6911.</title>
        <authorList>
            <person name="Poehlein A."/>
            <person name="Daniel R."/>
        </authorList>
    </citation>
    <scope>NUCLEOTIDE SEQUENCE [LARGE SCALE GENOMIC DNA]</scope>
    <source>
        <strain evidence="1 2">DSM 6911</strain>
    </source>
</reference>
<dbReference type="EMBL" id="LTDM01000031">
    <property type="protein sequence ID" value="OLS02389.1"/>
    <property type="molecule type" value="Genomic_DNA"/>
</dbReference>
<evidence type="ECO:0000313" key="2">
    <source>
        <dbReference type="Proteomes" id="UP000186112"/>
    </source>
</evidence>
<evidence type="ECO:0000313" key="1">
    <source>
        <dbReference type="EMBL" id="OLS02389.1"/>
    </source>
</evidence>
<dbReference type="RefSeq" id="WP_158016485.1">
    <property type="nucleotide sequence ID" value="NZ_LTDM01000031.1"/>
</dbReference>